<evidence type="ECO:0000313" key="2">
    <source>
        <dbReference type="Proteomes" id="UP000814128"/>
    </source>
</evidence>
<reference evidence="1" key="2">
    <citation type="journal article" date="2022" name="New Phytol.">
        <title>Evolutionary transition to the ectomycorrhizal habit in the genomes of a hyperdiverse lineage of mushroom-forming fungi.</title>
        <authorList>
            <person name="Looney B."/>
            <person name="Miyauchi S."/>
            <person name="Morin E."/>
            <person name="Drula E."/>
            <person name="Courty P.E."/>
            <person name="Kohler A."/>
            <person name="Kuo A."/>
            <person name="LaButti K."/>
            <person name="Pangilinan J."/>
            <person name="Lipzen A."/>
            <person name="Riley R."/>
            <person name="Andreopoulos W."/>
            <person name="He G."/>
            <person name="Johnson J."/>
            <person name="Nolan M."/>
            <person name="Tritt A."/>
            <person name="Barry K.W."/>
            <person name="Grigoriev I.V."/>
            <person name="Nagy L.G."/>
            <person name="Hibbett D."/>
            <person name="Henrissat B."/>
            <person name="Matheny P.B."/>
            <person name="Labbe J."/>
            <person name="Martin F.M."/>
        </authorList>
    </citation>
    <scope>NUCLEOTIDE SEQUENCE</scope>
    <source>
        <strain evidence="1">EC-137</strain>
    </source>
</reference>
<name>A0ACB8QIB3_9AGAM</name>
<sequence>MFASRPNRALLNPKFEGYKLDAVDEASVLRRQPLPYKPKQTTTSSHIPLSFREVQSRIRHNHLVSSPDLHSVFYIDGELRVVQVSFDDKMEPTCAVVFELPAPMVTDEAGELHREYASVAFAGHNAEMLFVTDGCGTLYTLMVGVAEYKATLSGTHNVPFESDAPRPFKIHTSARVDADSVILLVSAAVRLHDSSKPASVRATVEYDIYALQILLSKSDLEKPKILWHLRGADAPLYSAYAPEHAAFLLIGSEPYRSLTAPPRLSSPELSEQMPLPRTTHGDASRDDTTPPPYAWTQDEEEVTVAFPLPASTSSSAISVLFAPQSLTLRAPGAPSLSTTKLWAPIAPSSSFWTWDAAGSTRYGLLTLHIEKSHAHTRWASLFAENAATSELEVPETLDASALAHIRDALEKFTASAAEQVQNPLPSLASGELDDELDADAGARVVLSWVRASDGQPIPEPWAQSDADCSLSVLSTPLPGTSGLSLIVKHTLDGLFFTRNDHGTWTHARTHPALAFVLASKRDVRFVHHLAHRGVLALEAGAATGGGNAYIYRASGTHALHAPQAILRVAGATAGTLLGVAAVRVGGGDEVAIVCLCENDLVILRDVL</sequence>
<dbReference type="Proteomes" id="UP000814128">
    <property type="component" value="Unassembled WGS sequence"/>
</dbReference>
<reference evidence="1" key="1">
    <citation type="submission" date="2021-02" db="EMBL/GenBank/DDBJ databases">
        <authorList>
            <consortium name="DOE Joint Genome Institute"/>
            <person name="Ahrendt S."/>
            <person name="Looney B.P."/>
            <person name="Miyauchi S."/>
            <person name="Morin E."/>
            <person name="Drula E."/>
            <person name="Courty P.E."/>
            <person name="Chicoki N."/>
            <person name="Fauchery L."/>
            <person name="Kohler A."/>
            <person name="Kuo A."/>
            <person name="Labutti K."/>
            <person name="Pangilinan J."/>
            <person name="Lipzen A."/>
            <person name="Riley R."/>
            <person name="Andreopoulos W."/>
            <person name="He G."/>
            <person name="Johnson J."/>
            <person name="Barry K.W."/>
            <person name="Grigoriev I.V."/>
            <person name="Nagy L."/>
            <person name="Hibbett D."/>
            <person name="Henrissat B."/>
            <person name="Matheny P.B."/>
            <person name="Labbe J."/>
            <person name="Martin F."/>
        </authorList>
    </citation>
    <scope>NUCLEOTIDE SEQUENCE</scope>
    <source>
        <strain evidence="1">EC-137</strain>
    </source>
</reference>
<evidence type="ECO:0000313" key="1">
    <source>
        <dbReference type="EMBL" id="KAI0031387.1"/>
    </source>
</evidence>
<keyword evidence="2" id="KW-1185">Reference proteome</keyword>
<protein>
    <submittedName>
        <fullName evidence="1">Uncharacterized protein</fullName>
    </submittedName>
</protein>
<proteinExistence type="predicted"/>
<organism evidence="1 2">
    <name type="scientific">Vararia minispora EC-137</name>
    <dbReference type="NCBI Taxonomy" id="1314806"/>
    <lineage>
        <taxon>Eukaryota</taxon>
        <taxon>Fungi</taxon>
        <taxon>Dikarya</taxon>
        <taxon>Basidiomycota</taxon>
        <taxon>Agaricomycotina</taxon>
        <taxon>Agaricomycetes</taxon>
        <taxon>Russulales</taxon>
        <taxon>Lachnocladiaceae</taxon>
        <taxon>Vararia</taxon>
    </lineage>
</organism>
<dbReference type="EMBL" id="MU273582">
    <property type="protein sequence ID" value="KAI0031387.1"/>
    <property type="molecule type" value="Genomic_DNA"/>
</dbReference>
<comment type="caution">
    <text evidence="1">The sequence shown here is derived from an EMBL/GenBank/DDBJ whole genome shotgun (WGS) entry which is preliminary data.</text>
</comment>
<gene>
    <name evidence="1" type="ORF">K488DRAFT_52224</name>
</gene>
<accession>A0ACB8QIB3</accession>